<dbReference type="EMBL" id="CP053085">
    <property type="protein sequence ID" value="QJR35051.1"/>
    <property type="molecule type" value="Genomic_DNA"/>
</dbReference>
<dbReference type="InterPro" id="IPR001457">
    <property type="entry name" value="NADH_UbQ/plastoQ_OxRdtase_su6"/>
</dbReference>
<evidence type="ECO:0000256" key="2">
    <source>
        <dbReference type="RuleBase" id="RU004429"/>
    </source>
</evidence>
<accession>A0A6M4IS06</accession>
<reference evidence="3 4" key="1">
    <citation type="submission" date="2020-05" db="EMBL/GenBank/DDBJ databases">
        <title>Complete genome sequence of Gemmatimonas greenlandica TET16.</title>
        <authorList>
            <person name="Zeng Y."/>
        </authorList>
    </citation>
    <scope>NUCLEOTIDE SEQUENCE [LARGE SCALE GENOMIC DNA]</scope>
    <source>
        <strain evidence="3 4">TET16</strain>
    </source>
</reference>
<comment type="catalytic activity">
    <reaction evidence="2">
        <text>a quinone + NADH + 5 H(+)(in) = a quinol + NAD(+) + 4 H(+)(out)</text>
        <dbReference type="Rhea" id="RHEA:57888"/>
        <dbReference type="ChEBI" id="CHEBI:15378"/>
        <dbReference type="ChEBI" id="CHEBI:24646"/>
        <dbReference type="ChEBI" id="CHEBI:57540"/>
        <dbReference type="ChEBI" id="CHEBI:57945"/>
        <dbReference type="ChEBI" id="CHEBI:132124"/>
    </reaction>
</comment>
<dbReference type="PANTHER" id="PTHR33269:SF17">
    <property type="entry name" value="NADH-UBIQUINONE OXIDOREDUCTASE CHAIN 6"/>
    <property type="match status" value="1"/>
</dbReference>
<dbReference type="RefSeq" id="WP_171224479.1">
    <property type="nucleotide sequence ID" value="NZ_CP053085.1"/>
</dbReference>
<dbReference type="GO" id="GO:0005886">
    <property type="term" value="C:plasma membrane"/>
    <property type="evidence" value="ECO:0007669"/>
    <property type="project" value="UniProtKB-SubCell"/>
</dbReference>
<keyword evidence="4" id="KW-1185">Reference proteome</keyword>
<name>A0A6M4IS06_9BACT</name>
<feature type="transmembrane region" description="Helical" evidence="2">
    <location>
        <begin position="7"/>
        <end position="25"/>
    </location>
</feature>
<feature type="transmembrane region" description="Helical" evidence="2">
    <location>
        <begin position="91"/>
        <end position="111"/>
    </location>
</feature>
<evidence type="ECO:0000313" key="4">
    <source>
        <dbReference type="Proteomes" id="UP000500938"/>
    </source>
</evidence>
<dbReference type="PANTHER" id="PTHR33269">
    <property type="entry name" value="NADH-UBIQUINONE OXIDOREDUCTASE CHAIN 6"/>
    <property type="match status" value="1"/>
</dbReference>
<keyword evidence="2" id="KW-0812">Transmembrane</keyword>
<dbReference type="Proteomes" id="UP000500938">
    <property type="component" value="Chromosome"/>
</dbReference>
<dbReference type="KEGG" id="ggr:HKW67_05780"/>
<dbReference type="GO" id="GO:0048038">
    <property type="term" value="F:quinone binding"/>
    <property type="evidence" value="ECO:0007669"/>
    <property type="project" value="UniProtKB-UniRule"/>
</dbReference>
<keyword evidence="2" id="KW-0520">NAD</keyword>
<evidence type="ECO:0000313" key="3">
    <source>
        <dbReference type="EMBL" id="QJR35051.1"/>
    </source>
</evidence>
<keyword evidence="2" id="KW-0874">Quinone</keyword>
<dbReference type="EC" id="7.1.1.-" evidence="2"/>
<comment type="function">
    <text evidence="2">NDH-1 shuttles electrons from NADH, via FMN and iron-sulfur (Fe-S) centers, to quinones in the respiratory chain. Couples the redox reaction to proton translocation (for every two electrons transferred, four hydrogen ions are translocated across the cytoplasmic membrane), and thus conserves the redox energy in a proton gradient.</text>
</comment>
<evidence type="ECO:0000256" key="1">
    <source>
        <dbReference type="ARBA" id="ARBA00005698"/>
    </source>
</evidence>
<proteinExistence type="inferred from homology"/>
<protein>
    <recommendedName>
        <fullName evidence="2">NADH-quinone oxidoreductase subunit J</fullName>
        <ecNumber evidence="2">7.1.1.-</ecNumber>
    </recommendedName>
</protein>
<dbReference type="GO" id="GO:0008137">
    <property type="term" value="F:NADH dehydrogenase (ubiquinone) activity"/>
    <property type="evidence" value="ECO:0007669"/>
    <property type="project" value="UniProtKB-UniRule"/>
</dbReference>
<feature type="transmembrane region" description="Helical" evidence="2">
    <location>
        <begin position="32"/>
        <end position="50"/>
    </location>
</feature>
<gene>
    <name evidence="3" type="ORF">HKW67_05780</name>
</gene>
<dbReference type="AlphaFoldDB" id="A0A6M4IS06"/>
<dbReference type="InterPro" id="IPR042106">
    <property type="entry name" value="Nuo/plastoQ_OxRdtase_6_NuoJ"/>
</dbReference>
<organism evidence="3 4">
    <name type="scientific">Gemmatimonas groenlandica</name>
    <dbReference type="NCBI Taxonomy" id="2732249"/>
    <lineage>
        <taxon>Bacteria</taxon>
        <taxon>Pseudomonadati</taxon>
        <taxon>Gemmatimonadota</taxon>
        <taxon>Gemmatimonadia</taxon>
        <taxon>Gemmatimonadales</taxon>
        <taxon>Gemmatimonadaceae</taxon>
        <taxon>Gemmatimonas</taxon>
    </lineage>
</organism>
<feature type="transmembrane region" description="Helical" evidence="2">
    <location>
        <begin position="140"/>
        <end position="162"/>
    </location>
</feature>
<keyword evidence="2" id="KW-0472">Membrane</keyword>
<keyword evidence="2" id="KW-1003">Cell membrane</keyword>
<sequence length="168" mass="18098">MNGFYEFQFYLFSLLAIASALLFVTRKNPVPAALWLVNVMFALAGLYVMLDAPFVGVIQVLVYAGAIMVVFVFVVMLLNLGRSGISDIRSLGSRLGAGAVGLALLANLLVVQRQKIPRVALAPEIDNVVENVAASLFTDYLVAFELTSLVLLVAVVGAVLLAKKRVRL</sequence>
<feature type="transmembrane region" description="Helical" evidence="2">
    <location>
        <begin position="56"/>
        <end position="79"/>
    </location>
</feature>
<comment type="subcellular location">
    <subcellularLocation>
        <location evidence="2">Cell membrane</location>
        <topology evidence="2">Multi-pass membrane protein</topology>
    </subcellularLocation>
</comment>
<dbReference type="Pfam" id="PF00499">
    <property type="entry name" value="Oxidored_q3"/>
    <property type="match status" value="1"/>
</dbReference>
<dbReference type="Gene3D" id="1.20.120.1200">
    <property type="entry name" value="NADH-ubiquinone/plastoquinone oxidoreductase chain 6, subunit NuoJ"/>
    <property type="match status" value="1"/>
</dbReference>
<keyword evidence="2" id="KW-1133">Transmembrane helix</keyword>
<comment type="similarity">
    <text evidence="1 2">Belongs to the complex I subunit 6 family.</text>
</comment>